<protein>
    <recommendedName>
        <fullName evidence="4">Sulfatase N-terminal domain-containing protein</fullName>
    </recommendedName>
</protein>
<dbReference type="EMBL" id="BMFV01000035">
    <property type="protein sequence ID" value="GGH86961.1"/>
    <property type="molecule type" value="Genomic_DNA"/>
</dbReference>
<dbReference type="Proteomes" id="UP000656813">
    <property type="component" value="Unassembled WGS sequence"/>
</dbReference>
<feature type="domain" description="Sulfatase N-terminal" evidence="4">
    <location>
        <begin position="30"/>
        <end position="261"/>
    </location>
</feature>
<keyword evidence="2" id="KW-0378">Hydrolase</keyword>
<reference evidence="5" key="2">
    <citation type="submission" date="2020-09" db="EMBL/GenBank/DDBJ databases">
        <authorList>
            <person name="Sun Q."/>
            <person name="Zhou Y."/>
        </authorList>
    </citation>
    <scope>NUCLEOTIDE SEQUENCE</scope>
    <source>
        <strain evidence="5">CGMCC 1.12777</strain>
    </source>
</reference>
<dbReference type="InterPro" id="IPR017850">
    <property type="entry name" value="Alkaline_phosphatase_core_sf"/>
</dbReference>
<dbReference type="InterPro" id="IPR050738">
    <property type="entry name" value="Sulfatase"/>
</dbReference>
<comment type="similarity">
    <text evidence="1">Belongs to the sulfatase family.</text>
</comment>
<dbReference type="InterPro" id="IPR000917">
    <property type="entry name" value="Sulfatase_N"/>
</dbReference>
<gene>
    <name evidence="5" type="ORF">GCM10007096_35880</name>
</gene>
<feature type="compositionally biased region" description="Polar residues" evidence="3">
    <location>
        <begin position="1"/>
        <end position="12"/>
    </location>
</feature>
<evidence type="ECO:0000259" key="4">
    <source>
        <dbReference type="Pfam" id="PF00884"/>
    </source>
</evidence>
<comment type="caution">
    <text evidence="5">The sequence shown here is derived from an EMBL/GenBank/DDBJ whole genome shotgun (WGS) entry which is preliminary data.</text>
</comment>
<evidence type="ECO:0000256" key="1">
    <source>
        <dbReference type="ARBA" id="ARBA00008779"/>
    </source>
</evidence>
<evidence type="ECO:0000313" key="5">
    <source>
        <dbReference type="EMBL" id="GGH86961.1"/>
    </source>
</evidence>
<evidence type="ECO:0000256" key="3">
    <source>
        <dbReference type="SAM" id="MobiDB-lite"/>
    </source>
</evidence>
<dbReference type="PANTHER" id="PTHR42693">
    <property type="entry name" value="ARYLSULFATASE FAMILY MEMBER"/>
    <property type="match status" value="1"/>
</dbReference>
<dbReference type="AlphaFoldDB" id="A0A8J3ENM3"/>
<reference evidence="5" key="1">
    <citation type="journal article" date="2014" name="Int. J. Syst. Evol. Microbiol.">
        <title>Complete genome sequence of Corynebacterium casei LMG S-19264T (=DSM 44701T), isolated from a smear-ripened cheese.</title>
        <authorList>
            <consortium name="US DOE Joint Genome Institute (JGI-PGF)"/>
            <person name="Walter F."/>
            <person name="Albersmeier A."/>
            <person name="Kalinowski J."/>
            <person name="Ruckert C."/>
        </authorList>
    </citation>
    <scope>NUCLEOTIDE SEQUENCE</scope>
    <source>
        <strain evidence="5">CGMCC 1.12777</strain>
    </source>
</reference>
<organism evidence="5 6">
    <name type="scientific">Pullulanibacillus pueri</name>
    <dbReference type="NCBI Taxonomy" id="1437324"/>
    <lineage>
        <taxon>Bacteria</taxon>
        <taxon>Bacillati</taxon>
        <taxon>Bacillota</taxon>
        <taxon>Bacilli</taxon>
        <taxon>Bacillales</taxon>
        <taxon>Sporolactobacillaceae</taxon>
        <taxon>Pullulanibacillus</taxon>
    </lineage>
</organism>
<feature type="region of interest" description="Disordered" evidence="3">
    <location>
        <begin position="1"/>
        <end position="27"/>
    </location>
</feature>
<evidence type="ECO:0000313" key="6">
    <source>
        <dbReference type="Proteomes" id="UP000656813"/>
    </source>
</evidence>
<name>A0A8J3ENM3_9BACL</name>
<dbReference type="PANTHER" id="PTHR42693:SF53">
    <property type="entry name" value="ENDO-4-O-SULFATASE"/>
    <property type="match status" value="1"/>
</dbReference>
<keyword evidence="6" id="KW-1185">Reference proteome</keyword>
<dbReference type="SUPFAM" id="SSF53649">
    <property type="entry name" value="Alkaline phosphatase-like"/>
    <property type="match status" value="1"/>
</dbReference>
<dbReference type="Pfam" id="PF00884">
    <property type="entry name" value="Sulfatase"/>
    <property type="match status" value="1"/>
</dbReference>
<accession>A0A8J3ENM3</accession>
<proteinExistence type="inferred from homology"/>
<dbReference type="Gene3D" id="3.40.720.10">
    <property type="entry name" value="Alkaline Phosphatase, subunit A"/>
    <property type="match status" value="1"/>
</dbReference>
<evidence type="ECO:0000256" key="2">
    <source>
        <dbReference type="ARBA" id="ARBA00022801"/>
    </source>
</evidence>
<sequence>MNGRSSYQNVNDNWERKGTDSLRTSPNKRPNILVLMVDEERYPPVYESEEVKEWRKKNLIFHEIMREKGVEFKHHYIGSAACSPSRTTLFTGQYPSLHGVTQTTGAAKGAFDPDVYWLDQSTVPTMGDYFREAGYQTFYKGKWHLSDEDILIPATHNAFPSYNTQNGSPLPKKERIYRDANRLDDYGFTGWIGPEPHGTDPRNSGSSARIGLSGRDVIYSEEAVKLIETLDKSESGKDNPWLMVASFVNPHDITLFGELTEKSPYYEFDVGEDVPTIAPPPTLDESLVKRDIGTGLLSQAMASLPTR</sequence>
<dbReference type="GO" id="GO:0004065">
    <property type="term" value="F:arylsulfatase activity"/>
    <property type="evidence" value="ECO:0007669"/>
    <property type="project" value="TreeGrafter"/>
</dbReference>